<dbReference type="PANTHER" id="PTHR11905">
    <property type="entry name" value="ADAM A DISINTEGRIN AND METALLOPROTEASE DOMAIN"/>
    <property type="match status" value="1"/>
</dbReference>
<dbReference type="Gene3D" id="3.40.390.10">
    <property type="entry name" value="Collagenase (Catalytic Domain)"/>
    <property type="match status" value="1"/>
</dbReference>
<dbReference type="EMBL" id="ABJB010067290">
    <property type="status" value="NOT_ANNOTATED_CDS"/>
    <property type="molecule type" value="Genomic_DNA"/>
</dbReference>
<feature type="active site" evidence="5">
    <location>
        <position position="136"/>
    </location>
</feature>
<name>A0A1S4L594_IXOSC</name>
<dbReference type="GO" id="GO:0006508">
    <property type="term" value="P:proteolysis"/>
    <property type="evidence" value="ECO:0007669"/>
    <property type="project" value="UniProtKB-KW"/>
</dbReference>
<reference evidence="7" key="1">
    <citation type="submission" date="2008-03" db="EMBL/GenBank/DDBJ databases">
        <title>Annotation of Ixodes scapularis.</title>
        <authorList>
            <consortium name="Ixodes scapularis Genome Project Consortium"/>
            <person name="Caler E."/>
            <person name="Hannick L.I."/>
            <person name="Bidwell S."/>
            <person name="Joardar V."/>
            <person name="Thiagarajan M."/>
            <person name="Amedeo P."/>
            <person name="Galinsky K.J."/>
            <person name="Schobel S."/>
            <person name="Inman J."/>
            <person name="Hostetler J."/>
            <person name="Miller J."/>
            <person name="Hammond M."/>
            <person name="Megy K."/>
            <person name="Lawson D."/>
            <person name="Kodira C."/>
            <person name="Sutton G."/>
            <person name="Meyer J."/>
            <person name="Hill C.A."/>
            <person name="Birren B."/>
            <person name="Nene V."/>
            <person name="Collins F."/>
            <person name="Alarcon-Chaidez F."/>
            <person name="Wikel S."/>
            <person name="Strausberg R."/>
        </authorList>
    </citation>
    <scope>NUCLEOTIDE SEQUENCE [LARGE SCALE GENOMIC DNA]</scope>
    <source>
        <strain evidence="7">Wikel</strain>
    </source>
</reference>
<keyword evidence="1" id="KW-0645">Protease</keyword>
<dbReference type="EMBL" id="ABJB010044875">
    <property type="status" value="NOT_ANNOTATED_CDS"/>
    <property type="molecule type" value="Genomic_DNA"/>
</dbReference>
<dbReference type="VEuPathDB" id="VectorBase:ISCW008756"/>
<dbReference type="InterPro" id="IPR024079">
    <property type="entry name" value="MetalloPept_cat_dom_sf"/>
</dbReference>
<dbReference type="EnsemblMetazoa" id="ISCW008756-RA">
    <property type="protein sequence ID" value="ISCW008756-PA"/>
    <property type="gene ID" value="ISCW008756"/>
</dbReference>
<protein>
    <submittedName>
        <fullName evidence="6">Uncharacterized protein</fullName>
    </submittedName>
</protein>
<dbReference type="PANTHER" id="PTHR11905:SF159">
    <property type="entry name" value="ADAM METALLOPROTEASE"/>
    <property type="match status" value="1"/>
</dbReference>
<keyword evidence="7" id="KW-1185">Reference proteome</keyword>
<proteinExistence type="predicted"/>
<dbReference type="EMBL" id="ABJB010082108">
    <property type="status" value="NOT_ANNOTATED_CDS"/>
    <property type="molecule type" value="Genomic_DNA"/>
</dbReference>
<dbReference type="EMBL" id="ABJB010281554">
    <property type="status" value="NOT_ANNOTATED_CDS"/>
    <property type="molecule type" value="Genomic_DNA"/>
</dbReference>
<evidence type="ECO:0000256" key="1">
    <source>
        <dbReference type="ARBA" id="ARBA00022670"/>
    </source>
</evidence>
<evidence type="ECO:0000256" key="3">
    <source>
        <dbReference type="ARBA" id="ARBA00022833"/>
    </source>
</evidence>
<dbReference type="EMBL" id="ABJB011122934">
    <property type="status" value="NOT_ANNOTATED_CDS"/>
    <property type="molecule type" value="Genomic_DNA"/>
</dbReference>
<keyword evidence="2" id="KW-0378">Hydrolase</keyword>
<comment type="caution">
    <text evidence="5">Lacks conserved residue(s) required for the propagation of feature annotation.</text>
</comment>
<feature type="binding site" evidence="5">
    <location>
        <position position="135"/>
    </location>
    <ligand>
        <name>Zn(2+)</name>
        <dbReference type="ChEBI" id="CHEBI:29105"/>
        <note>catalytic</note>
    </ligand>
</feature>
<evidence type="ECO:0000256" key="5">
    <source>
        <dbReference type="PROSITE-ProRule" id="PRU00276"/>
    </source>
</evidence>
<keyword evidence="3 5" id="KW-0862">Zinc</keyword>
<dbReference type="Proteomes" id="UP000001555">
    <property type="component" value="Unassembled WGS sequence"/>
</dbReference>
<dbReference type="AlphaFoldDB" id="A0A1S4L594"/>
<evidence type="ECO:0000256" key="4">
    <source>
        <dbReference type="ARBA" id="ARBA00023049"/>
    </source>
</evidence>
<dbReference type="Pfam" id="PF13688">
    <property type="entry name" value="Reprolysin_5"/>
    <property type="match status" value="1"/>
</dbReference>
<evidence type="ECO:0000256" key="2">
    <source>
        <dbReference type="ARBA" id="ARBA00022801"/>
    </source>
</evidence>
<dbReference type="InterPro" id="IPR001590">
    <property type="entry name" value="Peptidase_M12B"/>
</dbReference>
<dbReference type="GO" id="GO:0046872">
    <property type="term" value="F:metal ion binding"/>
    <property type="evidence" value="ECO:0007669"/>
    <property type="project" value="UniProtKB-KW"/>
</dbReference>
<feature type="binding site" evidence="5">
    <location>
        <position position="145"/>
    </location>
    <ligand>
        <name>Zn(2+)</name>
        <dbReference type="ChEBI" id="CHEBI:29105"/>
        <note>catalytic</note>
    </ligand>
</feature>
<keyword evidence="5" id="KW-0479">Metal-binding</keyword>
<evidence type="ECO:0000313" key="6">
    <source>
        <dbReference type="EnsemblMetazoa" id="ISCW008756-PA"/>
    </source>
</evidence>
<sequence length="196" mass="21694">MLTRNIRSEVIEKNLYHDTQRGAAVMVSDTDGLRVEGMIGDRLRISPSNTAERSAAGHLAHEIFEIKIQSSEGNDISPEPPNRHLVSTNASKHFDITAMERARRGYAYVGGACRETRVGMVEDKAMFTGTHTFVHEVGHLLGMSHDGDIAPYHIQNSPGVTKCSPSDGYIMAPSYDVHSYHLFSVCSAEQLFAFRM</sequence>
<accession>A0A1S4L594</accession>
<reference evidence="6" key="2">
    <citation type="submission" date="2020-05" db="UniProtKB">
        <authorList>
            <consortium name="EnsemblMetazoa"/>
        </authorList>
    </citation>
    <scope>IDENTIFICATION</scope>
    <source>
        <strain evidence="6">wikel</strain>
    </source>
</reference>
<organism evidence="6 7">
    <name type="scientific">Ixodes scapularis</name>
    <name type="common">Black-legged tick</name>
    <name type="synonym">Deer tick</name>
    <dbReference type="NCBI Taxonomy" id="6945"/>
    <lineage>
        <taxon>Eukaryota</taxon>
        <taxon>Metazoa</taxon>
        <taxon>Ecdysozoa</taxon>
        <taxon>Arthropoda</taxon>
        <taxon>Chelicerata</taxon>
        <taxon>Arachnida</taxon>
        <taxon>Acari</taxon>
        <taxon>Parasitiformes</taxon>
        <taxon>Ixodida</taxon>
        <taxon>Ixodoidea</taxon>
        <taxon>Ixodidae</taxon>
        <taxon>Ixodinae</taxon>
        <taxon>Ixodes</taxon>
    </lineage>
</organism>
<dbReference type="VEuPathDB" id="VectorBase:ISCI008756"/>
<dbReference type="InParanoid" id="A0A1S4L594"/>
<dbReference type="SUPFAM" id="SSF55486">
    <property type="entry name" value="Metalloproteases ('zincins'), catalytic domain"/>
    <property type="match status" value="1"/>
</dbReference>
<dbReference type="PROSITE" id="PS50215">
    <property type="entry name" value="ADAM_MEPRO"/>
    <property type="match status" value="1"/>
</dbReference>
<evidence type="ECO:0000313" key="7">
    <source>
        <dbReference type="Proteomes" id="UP000001555"/>
    </source>
</evidence>
<dbReference type="GO" id="GO:0004222">
    <property type="term" value="F:metalloendopeptidase activity"/>
    <property type="evidence" value="ECO:0007669"/>
    <property type="project" value="InterPro"/>
</dbReference>
<feature type="binding site" evidence="5">
    <location>
        <position position="139"/>
    </location>
    <ligand>
        <name>Zn(2+)</name>
        <dbReference type="ChEBI" id="CHEBI:29105"/>
        <note>catalytic</note>
    </ligand>
</feature>
<keyword evidence="4" id="KW-0482">Metalloprotease</keyword>
<dbReference type="EMBL" id="ABJB010643330">
    <property type="status" value="NOT_ANNOTATED_CDS"/>
    <property type="molecule type" value="Genomic_DNA"/>
</dbReference>